<gene>
    <name evidence="9" type="ORF">AV649_15130</name>
</gene>
<evidence type="ECO:0000256" key="2">
    <source>
        <dbReference type="ARBA" id="ARBA00012438"/>
    </source>
</evidence>
<dbReference type="InterPro" id="IPR036890">
    <property type="entry name" value="HATPase_C_sf"/>
</dbReference>
<evidence type="ECO:0000256" key="1">
    <source>
        <dbReference type="ARBA" id="ARBA00000085"/>
    </source>
</evidence>
<evidence type="ECO:0000313" key="10">
    <source>
        <dbReference type="Proteomes" id="UP000076510"/>
    </source>
</evidence>
<dbReference type="PRINTS" id="PR00344">
    <property type="entry name" value="BCTRLSENSOR"/>
</dbReference>
<evidence type="ECO:0000313" key="9">
    <source>
        <dbReference type="EMBL" id="KZE50722.1"/>
    </source>
</evidence>
<keyword evidence="3" id="KW-0597">Phosphoprotein</keyword>
<dbReference type="PANTHER" id="PTHR43065">
    <property type="entry name" value="SENSOR HISTIDINE KINASE"/>
    <property type="match status" value="1"/>
</dbReference>
<dbReference type="EMBL" id="LQQY01000009">
    <property type="protein sequence ID" value="KZE50722.1"/>
    <property type="molecule type" value="Genomic_DNA"/>
</dbReference>
<dbReference type="RefSeq" id="WP_048005185.1">
    <property type="nucleotide sequence ID" value="NZ_CAXQIX010000020.1"/>
</dbReference>
<dbReference type="SUPFAM" id="SSF55874">
    <property type="entry name" value="ATPase domain of HSP90 chaperone/DNA topoisomerase II/histidine kinase"/>
    <property type="match status" value="1"/>
</dbReference>
<dbReference type="GO" id="GO:0005524">
    <property type="term" value="F:ATP binding"/>
    <property type="evidence" value="ECO:0007669"/>
    <property type="project" value="UniProtKB-KW"/>
</dbReference>
<dbReference type="PROSITE" id="PS50109">
    <property type="entry name" value="HIS_KIN"/>
    <property type="match status" value="1"/>
</dbReference>
<keyword evidence="4" id="KW-0808">Transferase</keyword>
<dbReference type="CDD" id="cd00082">
    <property type="entry name" value="HisKA"/>
    <property type="match status" value="1"/>
</dbReference>
<organism evidence="9 10">
    <name type="scientific">Rossellomorea marisflavi</name>
    <dbReference type="NCBI Taxonomy" id="189381"/>
    <lineage>
        <taxon>Bacteria</taxon>
        <taxon>Bacillati</taxon>
        <taxon>Bacillota</taxon>
        <taxon>Bacilli</taxon>
        <taxon>Bacillales</taxon>
        <taxon>Bacillaceae</taxon>
        <taxon>Rossellomorea</taxon>
    </lineage>
</organism>
<dbReference type="Gene3D" id="1.10.287.130">
    <property type="match status" value="1"/>
</dbReference>
<comment type="caution">
    <text evidence="9">The sequence shown here is derived from an EMBL/GenBank/DDBJ whole genome shotgun (WGS) entry which is preliminary data.</text>
</comment>
<dbReference type="Gene3D" id="3.30.565.10">
    <property type="entry name" value="Histidine kinase-like ATPase, C-terminal domain"/>
    <property type="match status" value="1"/>
</dbReference>
<evidence type="ECO:0000256" key="4">
    <source>
        <dbReference type="ARBA" id="ARBA00022679"/>
    </source>
</evidence>
<dbReference type="SMART" id="SM00388">
    <property type="entry name" value="HisKA"/>
    <property type="match status" value="1"/>
</dbReference>
<comment type="catalytic activity">
    <reaction evidence="1">
        <text>ATP + protein L-histidine = ADP + protein N-phospho-L-histidine.</text>
        <dbReference type="EC" id="2.7.13.3"/>
    </reaction>
</comment>
<dbReference type="Pfam" id="PF02518">
    <property type="entry name" value="HATPase_c"/>
    <property type="match status" value="1"/>
</dbReference>
<dbReference type="SUPFAM" id="SSF47384">
    <property type="entry name" value="Homodimeric domain of signal transducing histidine kinase"/>
    <property type="match status" value="1"/>
</dbReference>
<evidence type="ECO:0000256" key="6">
    <source>
        <dbReference type="ARBA" id="ARBA00022777"/>
    </source>
</evidence>
<dbReference type="Proteomes" id="UP000076510">
    <property type="component" value="Unassembled WGS sequence"/>
</dbReference>
<dbReference type="SMART" id="SM00387">
    <property type="entry name" value="HATPase_c"/>
    <property type="match status" value="1"/>
</dbReference>
<keyword evidence="8" id="KW-0902">Two-component regulatory system</keyword>
<keyword evidence="6 9" id="KW-0418">Kinase</keyword>
<dbReference type="GO" id="GO:0000155">
    <property type="term" value="F:phosphorelay sensor kinase activity"/>
    <property type="evidence" value="ECO:0007669"/>
    <property type="project" value="InterPro"/>
</dbReference>
<dbReference type="AlphaFoldDB" id="A0A0J5T0J2"/>
<sequence length="400" mass="45798">MREFRERFHKRNYYTVAVVAIILMIIGVIVDNPAGSGVAVHGIMVVIISVCLLLYPTHERRWLRSITVLTVSLYFYALFYMYPGTWSAFVLLCFVPALSILFFDKKLFYSSLSLNIFFVACMAMYIGWVDKGRTYSFFYSDIPGNLVNFVASQIILYFIFYLTNGRIKKQRMYYEEVQQAERMKTTGQLAAAVAHEIRNPLTVVKGFLQYYSQDENLPKDYKQNFSLMLNELDTAEHVISQFLSISKPEQTDEVDRVDMEQILRDVTELLSMYGILHDNSIELEVDEQCLIAANPMEVKQLFVNLLKNAIEASDSGESVSVKAARIGRDVFITMTDRGRGMTKEQVDHLGTPFYSLKSKGTGLGLMICYNIVERYDGHIHFESEPGEGTTVTVRFPLVQQ</sequence>
<accession>A0A0J5T0J2</accession>
<evidence type="ECO:0000256" key="3">
    <source>
        <dbReference type="ARBA" id="ARBA00022553"/>
    </source>
</evidence>
<dbReference type="InterPro" id="IPR004358">
    <property type="entry name" value="Sig_transdc_His_kin-like_C"/>
</dbReference>
<keyword evidence="7" id="KW-0067">ATP-binding</keyword>
<dbReference type="InterPro" id="IPR003594">
    <property type="entry name" value="HATPase_dom"/>
</dbReference>
<protein>
    <recommendedName>
        <fullName evidence="2">histidine kinase</fullName>
        <ecNumber evidence="2">2.7.13.3</ecNumber>
    </recommendedName>
</protein>
<reference evidence="10" key="1">
    <citation type="submission" date="2016-01" db="EMBL/GenBank/DDBJ databases">
        <title>Whole genome sequencing of Bhargavaea cecembensis T14.</title>
        <authorList>
            <person name="Hong K.W."/>
        </authorList>
    </citation>
    <scope>NUCLEOTIDE SEQUENCE [LARGE SCALE GENOMIC DNA]</scope>
    <source>
        <strain evidence="10">M19</strain>
    </source>
</reference>
<name>A0A0J5T0J2_9BACI</name>
<dbReference type="OrthoDB" id="9815750at2"/>
<evidence type="ECO:0000256" key="7">
    <source>
        <dbReference type="ARBA" id="ARBA00022840"/>
    </source>
</evidence>
<dbReference type="InterPro" id="IPR036097">
    <property type="entry name" value="HisK_dim/P_sf"/>
</dbReference>
<dbReference type="PATRIC" id="fig|189381.10.peg.732"/>
<keyword evidence="5" id="KW-0547">Nucleotide-binding</keyword>
<dbReference type="EC" id="2.7.13.3" evidence="2"/>
<evidence type="ECO:0000256" key="8">
    <source>
        <dbReference type="ARBA" id="ARBA00023012"/>
    </source>
</evidence>
<proteinExistence type="predicted"/>
<dbReference type="PANTHER" id="PTHR43065:SF46">
    <property type="entry name" value="C4-DICARBOXYLATE TRANSPORT SENSOR PROTEIN DCTB"/>
    <property type="match status" value="1"/>
</dbReference>
<evidence type="ECO:0000256" key="5">
    <source>
        <dbReference type="ARBA" id="ARBA00022741"/>
    </source>
</evidence>
<dbReference type="InterPro" id="IPR005467">
    <property type="entry name" value="His_kinase_dom"/>
</dbReference>
<dbReference type="InterPro" id="IPR003661">
    <property type="entry name" value="HisK_dim/P_dom"/>
</dbReference>
<dbReference type="Pfam" id="PF00512">
    <property type="entry name" value="HisKA"/>
    <property type="match status" value="1"/>
</dbReference>